<gene>
    <name evidence="1" type="ORF">J2853_007385</name>
</gene>
<sequence length="127" mass="14410">MSYSVSAYGPDDGSDEPRELYEAALGSNSTIIHYWLKQAQLIKLPILARLRHEELLVKHEELAAFSEELRSLSIHWVEMVPDEEIIMYQIGSRPFRVPLLVDLLHRAAHLDAAIRIAQLTGGYLDVS</sequence>
<reference evidence="1 2" key="1">
    <citation type="submission" date="2023-07" db="EMBL/GenBank/DDBJ databases">
        <title>Sequencing the genomes of 1000 actinobacteria strains.</title>
        <authorList>
            <person name="Klenk H.-P."/>
        </authorList>
    </citation>
    <scope>NUCLEOTIDE SEQUENCE [LARGE SCALE GENOMIC DNA]</scope>
    <source>
        <strain evidence="1 2">DSM 46740</strain>
    </source>
</reference>
<name>A0ABT9QN53_9ACTN</name>
<dbReference type="EMBL" id="JAUSQU010000001">
    <property type="protein sequence ID" value="MDP9848174.1"/>
    <property type="molecule type" value="Genomic_DNA"/>
</dbReference>
<dbReference type="RefSeq" id="WP_307565298.1">
    <property type="nucleotide sequence ID" value="NZ_JAUSQU010000001.1"/>
</dbReference>
<evidence type="ECO:0000313" key="2">
    <source>
        <dbReference type="Proteomes" id="UP001225356"/>
    </source>
</evidence>
<proteinExistence type="predicted"/>
<organism evidence="1 2">
    <name type="scientific">Streptosporangium lutulentum</name>
    <dbReference type="NCBI Taxonomy" id="1461250"/>
    <lineage>
        <taxon>Bacteria</taxon>
        <taxon>Bacillati</taxon>
        <taxon>Actinomycetota</taxon>
        <taxon>Actinomycetes</taxon>
        <taxon>Streptosporangiales</taxon>
        <taxon>Streptosporangiaceae</taxon>
        <taxon>Streptosporangium</taxon>
    </lineage>
</organism>
<dbReference type="Proteomes" id="UP001225356">
    <property type="component" value="Unassembled WGS sequence"/>
</dbReference>
<accession>A0ABT9QN53</accession>
<evidence type="ECO:0000313" key="1">
    <source>
        <dbReference type="EMBL" id="MDP9848174.1"/>
    </source>
</evidence>
<keyword evidence="2" id="KW-1185">Reference proteome</keyword>
<comment type="caution">
    <text evidence="1">The sequence shown here is derived from an EMBL/GenBank/DDBJ whole genome shotgun (WGS) entry which is preliminary data.</text>
</comment>
<protein>
    <submittedName>
        <fullName evidence="1">Uncharacterized protein</fullName>
    </submittedName>
</protein>